<dbReference type="Proteomes" id="UP000011115">
    <property type="component" value="Unassembled WGS sequence"/>
</dbReference>
<dbReference type="EnsemblPlants" id="PGSC0003DMT400095437">
    <property type="protein sequence ID" value="PGSC0003DMT400095437"/>
    <property type="gene ID" value="PGSC0003DMG400045008"/>
</dbReference>
<reference evidence="1" key="2">
    <citation type="submission" date="2015-06" db="UniProtKB">
        <authorList>
            <consortium name="EnsemblPlants"/>
        </authorList>
    </citation>
    <scope>IDENTIFICATION</scope>
    <source>
        <strain evidence="1">DM1-3 516 R44</strain>
    </source>
</reference>
<dbReference type="HOGENOM" id="CLU_1809597_0_0_1"/>
<dbReference type="PaxDb" id="4113-PGSC0003DMT400095437"/>
<dbReference type="AlphaFoldDB" id="M1DWA9"/>
<evidence type="ECO:0000313" key="2">
    <source>
        <dbReference type="Proteomes" id="UP000011115"/>
    </source>
</evidence>
<keyword evidence="2" id="KW-1185">Reference proteome</keyword>
<organism evidence="1 2">
    <name type="scientific">Solanum tuberosum</name>
    <name type="common">Potato</name>
    <dbReference type="NCBI Taxonomy" id="4113"/>
    <lineage>
        <taxon>Eukaryota</taxon>
        <taxon>Viridiplantae</taxon>
        <taxon>Streptophyta</taxon>
        <taxon>Embryophyta</taxon>
        <taxon>Tracheophyta</taxon>
        <taxon>Spermatophyta</taxon>
        <taxon>Magnoliopsida</taxon>
        <taxon>eudicotyledons</taxon>
        <taxon>Gunneridae</taxon>
        <taxon>Pentapetalae</taxon>
        <taxon>asterids</taxon>
        <taxon>lamiids</taxon>
        <taxon>Solanales</taxon>
        <taxon>Solanaceae</taxon>
        <taxon>Solanoideae</taxon>
        <taxon>Solaneae</taxon>
        <taxon>Solanum</taxon>
    </lineage>
</organism>
<sequence>MRRLQDLRMGFIFQDPSECNGSVVREFYANWKNLMVVLILQAGVPEESVDYMAPLFTTPLDVTKTKGTEYLHRPTLTTAECNKRDDLITTHMFGQEMLCHRNGHRASTQEQLDEIATSCEALVVVVVKAAIPLDGSVVELSYT</sequence>
<evidence type="ECO:0000313" key="1">
    <source>
        <dbReference type="EnsemblPlants" id="PGSC0003DMT400095437"/>
    </source>
</evidence>
<accession>M1DWA9</accession>
<reference evidence="2" key="1">
    <citation type="journal article" date="2011" name="Nature">
        <title>Genome sequence and analysis of the tuber crop potato.</title>
        <authorList>
            <consortium name="The Potato Genome Sequencing Consortium"/>
        </authorList>
    </citation>
    <scope>NUCLEOTIDE SEQUENCE [LARGE SCALE GENOMIC DNA]</scope>
    <source>
        <strain evidence="2">cv. DM1-3 516 R44</strain>
    </source>
</reference>
<protein>
    <submittedName>
        <fullName evidence="1">Uncharacterized protein</fullName>
    </submittedName>
</protein>
<dbReference type="InParanoid" id="M1DWA9"/>
<proteinExistence type="predicted"/>
<dbReference type="Gramene" id="PGSC0003DMT400095437">
    <property type="protein sequence ID" value="PGSC0003DMT400095437"/>
    <property type="gene ID" value="PGSC0003DMG400045008"/>
</dbReference>
<name>M1DWA9_SOLTU</name>